<comment type="subcellular location">
    <subcellularLocation>
        <location evidence="1">Membrane</location>
        <topology evidence="1">Multi-pass membrane protein</topology>
    </subcellularLocation>
</comment>
<dbReference type="GO" id="GO:0005739">
    <property type="term" value="C:mitochondrion"/>
    <property type="evidence" value="ECO:0007669"/>
    <property type="project" value="TreeGrafter"/>
</dbReference>
<dbReference type="PANTHER" id="PTHR13002:SF1">
    <property type="entry name" value="COMPLEX I ASSEMBLY FACTOR TIMMDC1, MITOCHONDRIAL"/>
    <property type="match status" value="1"/>
</dbReference>
<comment type="similarity">
    <text evidence="2">Belongs to the Tim17/Tim22/Tim23 family.</text>
</comment>
<dbReference type="InterPro" id="IPR055299">
    <property type="entry name" value="TIMMDC1"/>
</dbReference>
<dbReference type="STRING" id="41875.K8EH33"/>
<keyword evidence="3" id="KW-0812">Transmembrane</keyword>
<dbReference type="EMBL" id="FO082273">
    <property type="protein sequence ID" value="CCO17314.1"/>
    <property type="molecule type" value="Genomic_DNA"/>
</dbReference>
<dbReference type="PANTHER" id="PTHR13002">
    <property type="entry name" value="C3ORF1 PROTEIN-RELATED"/>
    <property type="match status" value="1"/>
</dbReference>
<gene>
    <name evidence="9" type="ORF">Bathy06g00810</name>
</gene>
<dbReference type="KEGG" id="bpg:Bathy06g00810"/>
<dbReference type="Proteomes" id="UP000198341">
    <property type="component" value="Chromosome 6"/>
</dbReference>
<feature type="region of interest" description="Disordered" evidence="8">
    <location>
        <begin position="1"/>
        <end position="24"/>
    </location>
</feature>
<dbReference type="eggNOG" id="KOG4608">
    <property type="taxonomic scope" value="Eukaryota"/>
</dbReference>
<evidence type="ECO:0000256" key="8">
    <source>
        <dbReference type="SAM" id="MobiDB-lite"/>
    </source>
</evidence>
<keyword evidence="10" id="KW-1185">Reference proteome</keyword>
<dbReference type="RefSeq" id="XP_007512714.1">
    <property type="nucleotide sequence ID" value="XM_007512652.1"/>
</dbReference>
<dbReference type="AlphaFoldDB" id="K8EH33"/>
<name>K8EH33_9CHLO</name>
<evidence type="ECO:0000256" key="4">
    <source>
        <dbReference type="ARBA" id="ARBA00022989"/>
    </source>
</evidence>
<protein>
    <recommendedName>
        <fullName evidence="6">Complex I assembly factor TIMMDC1, mitochondrial</fullName>
    </recommendedName>
    <alternativeName>
        <fullName evidence="7">Translocase of inner mitochondrial membrane domain-containing protein 1</fullName>
    </alternativeName>
</protein>
<sequence>MSSEWFRYVPPNEDPPPPPPELKEWAQGTAYGMLFGMAYGAYVNSPTTSSEQQQAVKSSSSNSSSSSSSSNNNMNKTTSSSSATATPLLNSKHRVERMIRGITMHGVRIGSFASCFTAVRLYSKATRDIDDYLNYVFAGGLTSGLTGLAIPGSRAKGLLYGVVFGSGVCLPIGYMMEESNKWMVENGLQSSHQEKRQEYEKLKQSVGKKREDDVTMKVIERMERELNENVDGRGEERWWKFWRRRGA</sequence>
<keyword evidence="5" id="KW-0472">Membrane</keyword>
<feature type="compositionally biased region" description="Low complexity" evidence="8">
    <location>
        <begin position="57"/>
        <end position="82"/>
    </location>
</feature>
<dbReference type="GO" id="GO:0032981">
    <property type="term" value="P:mitochondrial respiratory chain complex I assembly"/>
    <property type="evidence" value="ECO:0007669"/>
    <property type="project" value="InterPro"/>
</dbReference>
<feature type="compositionally biased region" description="Polar residues" evidence="8">
    <location>
        <begin position="45"/>
        <end position="56"/>
    </location>
</feature>
<dbReference type="GeneID" id="19015061"/>
<dbReference type="GO" id="GO:0016020">
    <property type="term" value="C:membrane"/>
    <property type="evidence" value="ECO:0007669"/>
    <property type="project" value="UniProtKB-SubCell"/>
</dbReference>
<evidence type="ECO:0000256" key="3">
    <source>
        <dbReference type="ARBA" id="ARBA00022692"/>
    </source>
</evidence>
<evidence type="ECO:0000256" key="1">
    <source>
        <dbReference type="ARBA" id="ARBA00004141"/>
    </source>
</evidence>
<feature type="region of interest" description="Disordered" evidence="8">
    <location>
        <begin position="45"/>
        <end position="87"/>
    </location>
</feature>
<dbReference type="OrthoDB" id="497911at2759"/>
<proteinExistence type="inferred from homology"/>
<evidence type="ECO:0000256" key="6">
    <source>
        <dbReference type="ARBA" id="ARBA00040778"/>
    </source>
</evidence>
<reference evidence="9 10" key="1">
    <citation type="submission" date="2011-10" db="EMBL/GenBank/DDBJ databases">
        <authorList>
            <person name="Genoscope - CEA"/>
        </authorList>
    </citation>
    <scope>NUCLEOTIDE SEQUENCE [LARGE SCALE GENOMIC DNA]</scope>
    <source>
        <strain evidence="9 10">RCC 1105</strain>
    </source>
</reference>
<evidence type="ECO:0000256" key="2">
    <source>
        <dbReference type="ARBA" id="ARBA00008444"/>
    </source>
</evidence>
<accession>K8EH33</accession>
<evidence type="ECO:0000256" key="7">
    <source>
        <dbReference type="ARBA" id="ARBA00041344"/>
    </source>
</evidence>
<organism evidence="9 10">
    <name type="scientific">Bathycoccus prasinos</name>
    <dbReference type="NCBI Taxonomy" id="41875"/>
    <lineage>
        <taxon>Eukaryota</taxon>
        <taxon>Viridiplantae</taxon>
        <taxon>Chlorophyta</taxon>
        <taxon>Mamiellophyceae</taxon>
        <taxon>Mamiellales</taxon>
        <taxon>Bathycoccaceae</taxon>
        <taxon>Bathycoccus</taxon>
    </lineage>
</organism>
<evidence type="ECO:0000313" key="10">
    <source>
        <dbReference type="Proteomes" id="UP000198341"/>
    </source>
</evidence>
<evidence type="ECO:0000256" key="5">
    <source>
        <dbReference type="ARBA" id="ARBA00023136"/>
    </source>
</evidence>
<keyword evidence="4" id="KW-1133">Transmembrane helix</keyword>
<evidence type="ECO:0000313" key="9">
    <source>
        <dbReference type="EMBL" id="CCO17314.1"/>
    </source>
</evidence>